<keyword evidence="2" id="KW-1185">Reference proteome</keyword>
<proteinExistence type="predicted"/>
<dbReference type="EMBL" id="RDSM01000009">
    <property type="protein sequence ID" value="RXH53718.1"/>
    <property type="molecule type" value="Genomic_DNA"/>
</dbReference>
<organism evidence="1 2">
    <name type="scientific">Granulicella sibirica</name>
    <dbReference type="NCBI Taxonomy" id="2479048"/>
    <lineage>
        <taxon>Bacteria</taxon>
        <taxon>Pseudomonadati</taxon>
        <taxon>Acidobacteriota</taxon>
        <taxon>Terriglobia</taxon>
        <taxon>Terriglobales</taxon>
        <taxon>Acidobacteriaceae</taxon>
        <taxon>Granulicella</taxon>
    </lineage>
</organism>
<dbReference type="SUPFAM" id="SSF50156">
    <property type="entry name" value="PDZ domain-like"/>
    <property type="match status" value="1"/>
</dbReference>
<evidence type="ECO:0000313" key="2">
    <source>
        <dbReference type="Proteomes" id="UP000289437"/>
    </source>
</evidence>
<evidence type="ECO:0008006" key="3">
    <source>
        <dbReference type="Google" id="ProtNLM"/>
    </source>
</evidence>
<gene>
    <name evidence="1" type="ORF">GRAN_5281</name>
</gene>
<reference evidence="1 2" key="1">
    <citation type="submission" date="2018-11" db="EMBL/GenBank/DDBJ databases">
        <authorList>
            <person name="Mardanov A.V."/>
            <person name="Ravin N.V."/>
            <person name="Dedysh S.N."/>
        </authorList>
    </citation>
    <scope>NUCLEOTIDE SEQUENCE [LARGE SCALE GENOMIC DNA]</scope>
    <source>
        <strain evidence="1 2">AF10</strain>
    </source>
</reference>
<dbReference type="RefSeq" id="WP_128915812.1">
    <property type="nucleotide sequence ID" value="NZ_RDSM01000009.1"/>
</dbReference>
<comment type="caution">
    <text evidence="1">The sequence shown here is derived from an EMBL/GenBank/DDBJ whole genome shotgun (WGS) entry which is preliminary data.</text>
</comment>
<dbReference type="OrthoDB" id="9778516at2"/>
<dbReference type="Proteomes" id="UP000289437">
    <property type="component" value="Unassembled WGS sequence"/>
</dbReference>
<sequence>MRTDPAFYPDANVKRDQPYTARVKFFPSSFSGLTFFLRMGAVAVLLVTSCSAQDANQKAPNTILRLTLKPQRDASGQVEGMRVSYELMGRSKRRSAPLSLHFDTLQPALQRTQDQVTDLVAEDATGPITFRLPTEQRAGDAQNQVWQTTRPVRGSFHVSYFVPVAAPLTSKRGPHIDLQAAGKGVSGAFVSFLLAPLLQGNFELHVHWDLPAGQTAVSSYALGDFSRRITLKALRTMLFLAGPLETYPSPLSQGGISFYALGLPSEALAQIARWASKAYDAERTAFHGAAGEPFRFLIRSYAGGPITSGRADVGTFMLYMPVGTNPDPLALHSLIAHEMVHSLIKDLDDAPGDEGDWYTEGTADYFAIVLPRKAGLFDSCDYVTVINQEAAMYYTNALRNVPNQNLTKIMWSGRNAWTVPYARGALYFADLDAKLKEHHAQIDVLDLVNETSRRIRLGTPANNQVWREVLASRVGEWAVSDWTFMLQGGLMLPAGAFGDSVKSALISTGFFELGFLKPELLNTGFEVEQVQPGSAAARAGLRDGDTLTQSFDLNPSYRSFGGAITLHVLHDTVPKSVTYDPHLGFYPGMQWSLSSREGSISSCRKPS</sequence>
<dbReference type="InterPro" id="IPR036034">
    <property type="entry name" value="PDZ_sf"/>
</dbReference>
<name>A0A4Q0SVY5_9BACT</name>
<dbReference type="AlphaFoldDB" id="A0A4Q0SVY5"/>
<dbReference type="Gene3D" id="2.30.42.10">
    <property type="match status" value="1"/>
</dbReference>
<dbReference type="InterPro" id="IPR027268">
    <property type="entry name" value="Peptidase_M4/M1_CTD_sf"/>
</dbReference>
<accession>A0A4Q0SVY5</accession>
<dbReference type="SUPFAM" id="SSF55486">
    <property type="entry name" value="Metalloproteases ('zincins'), catalytic domain"/>
    <property type="match status" value="1"/>
</dbReference>
<protein>
    <recommendedName>
        <fullName evidence="3">PDZ domain-containing protein</fullName>
    </recommendedName>
</protein>
<evidence type="ECO:0000313" key="1">
    <source>
        <dbReference type="EMBL" id="RXH53718.1"/>
    </source>
</evidence>
<reference evidence="2" key="2">
    <citation type="submission" date="2019-02" db="EMBL/GenBank/DDBJ databases">
        <title>Granulicella sibirica sp. nov., a psychrotolerant acidobacterium isolated from an organic soil layer in forested tundra, West Siberia.</title>
        <authorList>
            <person name="Oshkin I.Y."/>
            <person name="Kulichevskaya I.S."/>
            <person name="Rijpstra W.I.C."/>
            <person name="Sinninghe Damste J.S."/>
            <person name="Rakitin A.L."/>
            <person name="Ravin N.V."/>
            <person name="Dedysh S.N."/>
        </authorList>
    </citation>
    <scope>NUCLEOTIDE SEQUENCE [LARGE SCALE GENOMIC DNA]</scope>
    <source>
        <strain evidence="2">AF10</strain>
    </source>
</reference>
<dbReference type="Gene3D" id="1.10.390.10">
    <property type="entry name" value="Neutral Protease Domain 2"/>
    <property type="match status" value="1"/>
</dbReference>